<name>A0A942SZT4_9BACI</name>
<evidence type="ECO:0000313" key="2">
    <source>
        <dbReference type="EMBL" id="MBS4183510.1"/>
    </source>
</evidence>
<organism evidence="2">
    <name type="scientific">Neobacillus citreus</name>
    <dbReference type="NCBI Taxonomy" id="2833578"/>
    <lineage>
        <taxon>Bacteria</taxon>
        <taxon>Bacillati</taxon>
        <taxon>Bacillota</taxon>
        <taxon>Bacilli</taxon>
        <taxon>Bacillales</taxon>
        <taxon>Bacillaceae</taxon>
        <taxon>Neobacillus</taxon>
    </lineage>
</organism>
<gene>
    <name evidence="2" type="ORF">KHB02_19140</name>
</gene>
<sequence length="193" mass="20020">MAATERVRRADAPTAGGAGSGVRTGHTAEDALVDALRVRIRAGRAAVALDGDVDVDALADRMLAALPSVKHEADALIGPFYDTPTLAAWRGVTRQALSKATAKRDLIGLKIGDGSLVFPSFQFGASGAPLPNLRQVLALVDPDRIDPWGSALWLNTVADEFGGTTAAQALRDGRTEQVLAAARRAANAWAAGA</sequence>
<accession>A0A942SZT4</accession>
<comment type="caution">
    <text evidence="2">The sequence shown here is derived from an EMBL/GenBank/DDBJ whole genome shotgun (WGS) entry which is preliminary data.</text>
</comment>
<protein>
    <submittedName>
        <fullName evidence="2">Uncharacterized protein</fullName>
    </submittedName>
</protein>
<feature type="region of interest" description="Disordered" evidence="1">
    <location>
        <begin position="1"/>
        <end position="23"/>
    </location>
</feature>
<feature type="compositionally biased region" description="Basic and acidic residues" evidence="1">
    <location>
        <begin position="1"/>
        <end position="11"/>
    </location>
</feature>
<proteinExistence type="predicted"/>
<reference evidence="2" key="1">
    <citation type="submission" date="2021-05" db="EMBL/GenBank/DDBJ databases">
        <title>Novel Bacillus species.</title>
        <authorList>
            <person name="Liu G."/>
        </authorList>
    </citation>
    <scope>NUCLEOTIDE SEQUENCE</scope>
    <source>
        <strain evidence="2">FJAT-50051</strain>
    </source>
</reference>
<evidence type="ECO:0000256" key="1">
    <source>
        <dbReference type="SAM" id="MobiDB-lite"/>
    </source>
</evidence>
<dbReference type="AlphaFoldDB" id="A0A942SZT4"/>
<dbReference type="EMBL" id="JAGYPE010000003">
    <property type="protein sequence ID" value="MBS4183510.1"/>
    <property type="molecule type" value="Genomic_DNA"/>
</dbReference>